<proteinExistence type="predicted"/>
<evidence type="ECO:0000313" key="1">
    <source>
        <dbReference type="EMBL" id="APZ43082.1"/>
    </source>
</evidence>
<accession>A0A1P8UGW7</accession>
<dbReference type="Pfam" id="PF13646">
    <property type="entry name" value="HEAT_2"/>
    <property type="match status" value="1"/>
</dbReference>
<reference evidence="1 2" key="1">
    <citation type="submission" date="2017-01" db="EMBL/GenBank/DDBJ databases">
        <title>Draft sequence of Acidihalobacter ferrooxidans strain DSM 14175 (strain V8).</title>
        <authorList>
            <person name="Khaleque H.N."/>
            <person name="Ramsay J.P."/>
            <person name="Murphy R.J.T."/>
            <person name="Kaksonen A.H."/>
            <person name="Boxall N.J."/>
            <person name="Watkin E.L.J."/>
        </authorList>
    </citation>
    <scope>NUCLEOTIDE SEQUENCE [LARGE SCALE GENOMIC DNA]</scope>
    <source>
        <strain evidence="1 2">V8</strain>
    </source>
</reference>
<dbReference type="AlphaFoldDB" id="A0A1P8UGW7"/>
<sequence>MNAQFCPRCFTRLPDNARQCVRCGLDPDAWERDIPYAERLIHALGHPHSEVRMGAIIALGKRRETAACAALLHCALVWPGDVIQGLEIVRALRAMLPVAGAEHALARLGEEHPAHAVRTAARIQEQEQTT</sequence>
<dbReference type="STRING" id="1765967.BW247_08240"/>
<keyword evidence="2" id="KW-1185">Reference proteome</keyword>
<gene>
    <name evidence="1" type="ORF">BW247_08240</name>
</gene>
<dbReference type="RefSeq" id="WP_076836730.1">
    <property type="nucleotide sequence ID" value="NZ_CP019434.1"/>
</dbReference>
<dbReference type="Gene3D" id="1.25.10.10">
    <property type="entry name" value="Leucine-rich Repeat Variant"/>
    <property type="match status" value="1"/>
</dbReference>
<name>A0A1P8UGW7_9GAMM</name>
<evidence type="ECO:0008006" key="3">
    <source>
        <dbReference type="Google" id="ProtNLM"/>
    </source>
</evidence>
<dbReference type="EMBL" id="CP019434">
    <property type="protein sequence ID" value="APZ43082.1"/>
    <property type="molecule type" value="Genomic_DNA"/>
</dbReference>
<protein>
    <recommendedName>
        <fullName evidence="3">HEAT repeat domain-containing protein</fullName>
    </recommendedName>
</protein>
<organism evidence="1 2">
    <name type="scientific">Acidihalobacter ferrooxydans</name>
    <dbReference type="NCBI Taxonomy" id="1765967"/>
    <lineage>
        <taxon>Bacteria</taxon>
        <taxon>Pseudomonadati</taxon>
        <taxon>Pseudomonadota</taxon>
        <taxon>Gammaproteobacteria</taxon>
        <taxon>Chromatiales</taxon>
        <taxon>Ectothiorhodospiraceae</taxon>
        <taxon>Acidihalobacter</taxon>
    </lineage>
</organism>
<dbReference type="OrthoDB" id="9256070at2"/>
<evidence type="ECO:0000313" key="2">
    <source>
        <dbReference type="Proteomes" id="UP000243807"/>
    </source>
</evidence>
<dbReference type="Proteomes" id="UP000243807">
    <property type="component" value="Chromosome"/>
</dbReference>
<dbReference type="KEGG" id="afy:BW247_08240"/>
<dbReference type="InterPro" id="IPR011989">
    <property type="entry name" value="ARM-like"/>
</dbReference>